<gene>
    <name evidence="1" type="ORF">SAMN04487949_2710</name>
</gene>
<dbReference type="Proteomes" id="UP000199451">
    <property type="component" value="Unassembled WGS sequence"/>
</dbReference>
<dbReference type="OrthoDB" id="350980at2157"/>
<organism evidence="1 2">
    <name type="scientific">Halogranum gelatinilyticum</name>
    <dbReference type="NCBI Taxonomy" id="660521"/>
    <lineage>
        <taxon>Archaea</taxon>
        <taxon>Methanobacteriati</taxon>
        <taxon>Methanobacteriota</taxon>
        <taxon>Stenosarchaea group</taxon>
        <taxon>Halobacteria</taxon>
        <taxon>Halobacteriales</taxon>
        <taxon>Haloferacaceae</taxon>
    </lineage>
</organism>
<evidence type="ECO:0000313" key="2">
    <source>
        <dbReference type="Proteomes" id="UP000199451"/>
    </source>
</evidence>
<dbReference type="RefSeq" id="WP_089698209.1">
    <property type="nucleotide sequence ID" value="NZ_FNHL01000003.1"/>
</dbReference>
<accession>A0A1G9WDP5</accession>
<dbReference type="STRING" id="660521.SAMN04487949_2710"/>
<dbReference type="EMBL" id="FNHL01000003">
    <property type="protein sequence ID" value="SDM82393.1"/>
    <property type="molecule type" value="Genomic_DNA"/>
</dbReference>
<evidence type="ECO:0000313" key="1">
    <source>
        <dbReference type="EMBL" id="SDM82393.1"/>
    </source>
</evidence>
<dbReference type="AlphaFoldDB" id="A0A1G9WDP5"/>
<protein>
    <submittedName>
        <fullName evidence="1">Uncharacterized protein</fullName>
    </submittedName>
</protein>
<sequence>MSNNKDISRRKLLATSSALGGALVGMPASAAAAGGKKKEDKLTEEELEKLFVTMEAGPQASNDEVMTQSQVTDLPEDFQILIGEYQTASVPGDKPYAVEGSDEYFARTAPPGFEPVFQQSGSVGTAAVGGALEDLYLQEDVGTQKVGGKDLTVGIGLGARIHGNYSIGVSATLSVDVYLEYGSFSGSIALSSFSLGYGLTENGLCFPFGFKHSVLRELDFEICGNFSLADGPGDAVEVTAGLTLRACADPCPGFTCSYCLPFTANVSGTVMPPEL</sequence>
<name>A0A1G9WDP5_9EURY</name>
<keyword evidence="2" id="KW-1185">Reference proteome</keyword>
<reference evidence="2" key="1">
    <citation type="submission" date="2016-10" db="EMBL/GenBank/DDBJ databases">
        <authorList>
            <person name="Varghese N."/>
            <person name="Submissions S."/>
        </authorList>
    </citation>
    <scope>NUCLEOTIDE SEQUENCE [LARGE SCALE GENOMIC DNA]</scope>
    <source>
        <strain evidence="2">CGMCC 1.10119</strain>
    </source>
</reference>
<proteinExistence type="predicted"/>
<dbReference type="InterPro" id="IPR006311">
    <property type="entry name" value="TAT_signal"/>
</dbReference>
<dbReference type="PROSITE" id="PS51318">
    <property type="entry name" value="TAT"/>
    <property type="match status" value="1"/>
</dbReference>